<gene>
    <name evidence="2" type="ORF">LCGC14_1130600</name>
</gene>
<keyword evidence="1" id="KW-0812">Transmembrane</keyword>
<sequence length="42" mass="5014">MNNSFEKRLTRLEYLMWYLVVVYTGPYAIEGVKYGLLWLGLI</sequence>
<dbReference type="EMBL" id="LAZR01005292">
    <property type="protein sequence ID" value="KKN01152.1"/>
    <property type="molecule type" value="Genomic_DNA"/>
</dbReference>
<organism evidence="2">
    <name type="scientific">marine sediment metagenome</name>
    <dbReference type="NCBI Taxonomy" id="412755"/>
    <lineage>
        <taxon>unclassified sequences</taxon>
        <taxon>metagenomes</taxon>
        <taxon>ecological metagenomes</taxon>
    </lineage>
</organism>
<proteinExistence type="predicted"/>
<keyword evidence="1" id="KW-1133">Transmembrane helix</keyword>
<protein>
    <submittedName>
        <fullName evidence="2">Uncharacterized protein</fullName>
    </submittedName>
</protein>
<feature type="transmembrane region" description="Helical" evidence="1">
    <location>
        <begin position="12"/>
        <end position="29"/>
    </location>
</feature>
<accession>A0A0F9MNZ5</accession>
<dbReference type="AlphaFoldDB" id="A0A0F9MNZ5"/>
<reference evidence="2" key="1">
    <citation type="journal article" date="2015" name="Nature">
        <title>Complex archaea that bridge the gap between prokaryotes and eukaryotes.</title>
        <authorList>
            <person name="Spang A."/>
            <person name="Saw J.H."/>
            <person name="Jorgensen S.L."/>
            <person name="Zaremba-Niedzwiedzka K."/>
            <person name="Martijn J."/>
            <person name="Lind A.E."/>
            <person name="van Eijk R."/>
            <person name="Schleper C."/>
            <person name="Guy L."/>
            <person name="Ettema T.J."/>
        </authorList>
    </citation>
    <scope>NUCLEOTIDE SEQUENCE</scope>
</reference>
<evidence type="ECO:0000256" key="1">
    <source>
        <dbReference type="SAM" id="Phobius"/>
    </source>
</evidence>
<evidence type="ECO:0000313" key="2">
    <source>
        <dbReference type="EMBL" id="KKN01152.1"/>
    </source>
</evidence>
<comment type="caution">
    <text evidence="2">The sequence shown here is derived from an EMBL/GenBank/DDBJ whole genome shotgun (WGS) entry which is preliminary data.</text>
</comment>
<name>A0A0F9MNZ5_9ZZZZ</name>
<keyword evidence="1" id="KW-0472">Membrane</keyword>